<feature type="compositionally biased region" description="Acidic residues" evidence="7">
    <location>
        <begin position="317"/>
        <end position="326"/>
    </location>
</feature>
<feature type="compositionally biased region" description="Polar residues" evidence="7">
    <location>
        <begin position="117"/>
        <end position="146"/>
    </location>
</feature>
<dbReference type="EMBL" id="PUHR01000013">
    <property type="protein sequence ID" value="KAG0671343.1"/>
    <property type="molecule type" value="Genomic_DNA"/>
</dbReference>
<dbReference type="OrthoDB" id="1684102at2759"/>
<feature type="transmembrane region" description="Helical" evidence="8">
    <location>
        <begin position="750"/>
        <end position="771"/>
    </location>
</feature>
<evidence type="ECO:0000256" key="3">
    <source>
        <dbReference type="ARBA" id="ARBA00022554"/>
    </source>
</evidence>
<feature type="transmembrane region" description="Helical" evidence="8">
    <location>
        <begin position="686"/>
        <end position="704"/>
    </location>
</feature>
<reference evidence="10 11" key="1">
    <citation type="submission" date="2020-11" db="EMBL/GenBank/DDBJ databases">
        <title>Kefir isolates.</title>
        <authorList>
            <person name="Marcisauskas S."/>
            <person name="Kim Y."/>
            <person name="Blasche S."/>
        </authorList>
    </citation>
    <scope>NUCLEOTIDE SEQUENCE [LARGE SCALE GENOMIC DNA]</scope>
    <source>
        <strain evidence="10 11">OG2</strain>
    </source>
</reference>
<feature type="region of interest" description="Disordered" evidence="7">
    <location>
        <begin position="49"/>
        <end position="69"/>
    </location>
</feature>
<protein>
    <recommendedName>
        <fullName evidence="9">Amino acid transporter transmembrane domain-containing protein</fullName>
    </recommendedName>
</protein>
<feature type="transmembrane region" description="Helical" evidence="8">
    <location>
        <begin position="475"/>
        <end position="492"/>
    </location>
</feature>
<dbReference type="GO" id="GO:0005774">
    <property type="term" value="C:vacuolar membrane"/>
    <property type="evidence" value="ECO:0007669"/>
    <property type="project" value="UniProtKB-SubCell"/>
</dbReference>
<name>A0A9P7BBX6_MAUEX</name>
<keyword evidence="4 8" id="KW-0812">Transmembrane</keyword>
<evidence type="ECO:0000256" key="5">
    <source>
        <dbReference type="ARBA" id="ARBA00022989"/>
    </source>
</evidence>
<comment type="subcellular location">
    <subcellularLocation>
        <location evidence="1">Vacuole membrane</location>
        <topology evidence="1">Multi-pass membrane protein</topology>
    </subcellularLocation>
</comment>
<feature type="domain" description="Amino acid transporter transmembrane" evidence="9">
    <location>
        <begin position="357"/>
        <end position="774"/>
    </location>
</feature>
<dbReference type="AlphaFoldDB" id="A0A9P7BBX6"/>
<evidence type="ECO:0000313" key="11">
    <source>
        <dbReference type="Proteomes" id="UP000750334"/>
    </source>
</evidence>
<dbReference type="PANTHER" id="PTHR22950:SF666">
    <property type="entry name" value="VACUOLAR AMINO ACID TRANSPORTER 4"/>
    <property type="match status" value="1"/>
</dbReference>
<dbReference type="Gene3D" id="1.20.1740.10">
    <property type="entry name" value="Amino acid/polyamine transporter I"/>
    <property type="match status" value="1"/>
</dbReference>
<organism evidence="10 11">
    <name type="scientific">Maudiozyma exigua</name>
    <name type="common">Yeast</name>
    <name type="synonym">Kazachstania exigua</name>
    <dbReference type="NCBI Taxonomy" id="34358"/>
    <lineage>
        <taxon>Eukaryota</taxon>
        <taxon>Fungi</taxon>
        <taxon>Dikarya</taxon>
        <taxon>Ascomycota</taxon>
        <taxon>Saccharomycotina</taxon>
        <taxon>Saccharomycetes</taxon>
        <taxon>Saccharomycetales</taxon>
        <taxon>Saccharomycetaceae</taxon>
        <taxon>Maudiozyma</taxon>
    </lineage>
</organism>
<evidence type="ECO:0000313" key="10">
    <source>
        <dbReference type="EMBL" id="KAG0671343.1"/>
    </source>
</evidence>
<keyword evidence="5 8" id="KW-1133">Transmembrane helix</keyword>
<feature type="transmembrane region" description="Helical" evidence="8">
    <location>
        <begin position="710"/>
        <end position="730"/>
    </location>
</feature>
<feature type="transmembrane region" description="Helical" evidence="8">
    <location>
        <begin position="504"/>
        <end position="525"/>
    </location>
</feature>
<evidence type="ECO:0000256" key="6">
    <source>
        <dbReference type="ARBA" id="ARBA00023136"/>
    </source>
</evidence>
<feature type="compositionally biased region" description="Low complexity" evidence="7">
    <location>
        <begin position="247"/>
        <end position="268"/>
    </location>
</feature>
<dbReference type="InterPro" id="IPR013057">
    <property type="entry name" value="AA_transpt_TM"/>
</dbReference>
<feature type="region of interest" description="Disordered" evidence="7">
    <location>
        <begin position="317"/>
        <end position="343"/>
    </location>
</feature>
<dbReference type="Proteomes" id="UP000750334">
    <property type="component" value="Unassembled WGS sequence"/>
</dbReference>
<feature type="compositionally biased region" description="Polar residues" evidence="7">
    <location>
        <begin position="49"/>
        <end position="67"/>
    </location>
</feature>
<feature type="region of interest" description="Disordered" evidence="7">
    <location>
        <begin position="235"/>
        <end position="283"/>
    </location>
</feature>
<dbReference type="GO" id="GO:0005302">
    <property type="term" value="F:L-tyrosine transmembrane transporter activity"/>
    <property type="evidence" value="ECO:0007669"/>
    <property type="project" value="TreeGrafter"/>
</dbReference>
<feature type="transmembrane region" description="Helical" evidence="8">
    <location>
        <begin position="545"/>
        <end position="565"/>
    </location>
</feature>
<evidence type="ECO:0000259" key="9">
    <source>
        <dbReference type="Pfam" id="PF01490"/>
    </source>
</evidence>
<feature type="transmembrane region" description="Helical" evidence="8">
    <location>
        <begin position="431"/>
        <end position="455"/>
    </location>
</feature>
<feature type="region of interest" description="Disordered" evidence="7">
    <location>
        <begin position="1"/>
        <end position="21"/>
    </location>
</feature>
<sequence>MFPNNKYQLLDDGSTDSNNLKVPHPIADTMNTRKTIDIPTKNSYKNNSIHQSMQSRRSSTIKQTPVVPNNFGRSVDSRVFVSVQSPNFRTSRDDQQEEIINSVRENYLSNAYRKHTNSANNKENIVESDSATSMTHSTDETPISITEEQDYHSKKTDSELDDPSLKSSGGDILRDIYKMTNNTSELQLKRQKSTEDVLLTMERVRRESTASGLNVPGGFRREFIVKKVRTKSKAERPVLVSNRADYGSSRSGTPRPSSASHHSGTPSSNGDMEQSPTNSQPSEVPFLTKNFMEFLYLYGHFAGESFEDDFFDEDAAGSSTIDDDDTNNNNKDENRPLIPLGSTEPITKSQVSKVKGTASSKKVFLLLMKSFVGTGVLFLPQGFHNGGLTLSIFLLILFGCYSYWCYYILIQSKVYTKVSSFGDIGLKTYGPWMKFAILMALVLTQVGFSAAYMIFTAKNLGAFLQNIFGFENLKLGYIMLFQLIVFIPLSFIRNISKLSLPSLFANFFIMIGLVIILFFTMKHLFITLDMKPAEGVIYGVNSSRWTLFVGTAIFTFEGIGLIIPVQNSMKNPEKFPLVLLLVIITATLLFVTVAVVGYLSYGSQVETVILLNLPQDNIVVNLIQLFYSVAIMLSTPLQLFPAIKIIENRIFATGGKFLLRVTMGETTVKKFTSTGKSNWRVKWAKNIGRTFIVSVVVLTAYCGMNSLDKFVSIIGSFCCLPLVYVFPAMLHLKCCVNACENGEGTKKTRFLIVFDKILIAFGVISMTYTSYQSIFS</sequence>
<feature type="compositionally biased region" description="Basic and acidic residues" evidence="7">
    <location>
        <begin position="149"/>
        <end position="158"/>
    </location>
</feature>
<accession>A0A9P7BBX6</accession>
<feature type="transmembrane region" description="Helical" evidence="8">
    <location>
        <begin position="577"/>
        <end position="598"/>
    </location>
</feature>
<keyword evidence="11" id="KW-1185">Reference proteome</keyword>
<dbReference type="PANTHER" id="PTHR22950">
    <property type="entry name" value="AMINO ACID TRANSPORTER"/>
    <property type="match status" value="1"/>
</dbReference>
<comment type="similarity">
    <text evidence="2">Belongs to the amino acid/polyamine transporter 2 family.</text>
</comment>
<evidence type="ECO:0000256" key="8">
    <source>
        <dbReference type="SAM" id="Phobius"/>
    </source>
</evidence>
<keyword evidence="3" id="KW-0926">Vacuole</keyword>
<feature type="transmembrane region" description="Helical" evidence="8">
    <location>
        <begin position="618"/>
        <end position="640"/>
    </location>
</feature>
<proteinExistence type="inferred from homology"/>
<comment type="caution">
    <text evidence="10">The sequence shown here is derived from an EMBL/GenBank/DDBJ whole genome shotgun (WGS) entry which is preliminary data.</text>
</comment>
<evidence type="ECO:0000256" key="7">
    <source>
        <dbReference type="SAM" id="MobiDB-lite"/>
    </source>
</evidence>
<evidence type="ECO:0000256" key="2">
    <source>
        <dbReference type="ARBA" id="ARBA00008066"/>
    </source>
</evidence>
<gene>
    <name evidence="10" type="ORF">C6P45_000797</name>
</gene>
<feature type="transmembrane region" description="Helical" evidence="8">
    <location>
        <begin position="389"/>
        <end position="410"/>
    </location>
</feature>
<dbReference type="Pfam" id="PF01490">
    <property type="entry name" value="Aa_trans"/>
    <property type="match status" value="1"/>
</dbReference>
<feature type="compositionally biased region" description="Polar residues" evidence="7">
    <location>
        <begin position="269"/>
        <end position="282"/>
    </location>
</feature>
<evidence type="ECO:0000256" key="1">
    <source>
        <dbReference type="ARBA" id="ARBA00004128"/>
    </source>
</evidence>
<feature type="region of interest" description="Disordered" evidence="7">
    <location>
        <begin position="112"/>
        <end position="170"/>
    </location>
</feature>
<keyword evidence="6 8" id="KW-0472">Membrane</keyword>
<evidence type="ECO:0000256" key="4">
    <source>
        <dbReference type="ARBA" id="ARBA00022692"/>
    </source>
</evidence>